<dbReference type="InterPro" id="IPR012258">
    <property type="entry name" value="Acyl-CoA_oxidase"/>
</dbReference>
<proteinExistence type="inferred from homology"/>
<evidence type="ECO:0000256" key="5">
    <source>
        <dbReference type="ARBA" id="ARBA00023002"/>
    </source>
</evidence>
<keyword evidence="9" id="KW-1185">Reference proteome</keyword>
<dbReference type="PATRIC" id="fig|1915.4.peg.367"/>
<comment type="cofactor">
    <cofactor evidence="1">
        <name>FAD</name>
        <dbReference type="ChEBI" id="CHEBI:57692"/>
    </cofactor>
</comment>
<dbReference type="Gene3D" id="2.40.110.10">
    <property type="entry name" value="Butyryl-CoA Dehydrogenase, subunit A, domain 2"/>
    <property type="match status" value="1"/>
</dbReference>
<name>A0A1B1M1F5_STRLN</name>
<dbReference type="InterPro" id="IPR046373">
    <property type="entry name" value="Acyl-CoA_Oxase/DH_mid-dom_sf"/>
</dbReference>
<dbReference type="GO" id="GO:0005504">
    <property type="term" value="F:fatty acid binding"/>
    <property type="evidence" value="ECO:0007669"/>
    <property type="project" value="TreeGrafter"/>
</dbReference>
<evidence type="ECO:0000313" key="8">
    <source>
        <dbReference type="EMBL" id="ANS62499.1"/>
    </source>
</evidence>
<accession>A0A1B1M1F5</accession>
<dbReference type="PANTHER" id="PTHR10909">
    <property type="entry name" value="ELECTRON TRANSPORT OXIDOREDUCTASE"/>
    <property type="match status" value="1"/>
</dbReference>
<dbReference type="SUPFAM" id="SSF47203">
    <property type="entry name" value="Acyl-CoA dehydrogenase C-terminal domain-like"/>
    <property type="match status" value="2"/>
</dbReference>
<evidence type="ECO:0000256" key="2">
    <source>
        <dbReference type="ARBA" id="ARBA00006288"/>
    </source>
</evidence>
<dbReference type="Proteomes" id="UP000092598">
    <property type="component" value="Chromosome"/>
</dbReference>
<dbReference type="Pfam" id="PF01756">
    <property type="entry name" value="ACOX"/>
    <property type="match status" value="1"/>
</dbReference>
<dbReference type="GO" id="GO:0003997">
    <property type="term" value="F:acyl-CoA oxidase activity"/>
    <property type="evidence" value="ECO:0007669"/>
    <property type="project" value="InterPro"/>
</dbReference>
<evidence type="ECO:0000256" key="1">
    <source>
        <dbReference type="ARBA" id="ARBA00001974"/>
    </source>
</evidence>
<reference evidence="8 9" key="1">
    <citation type="submission" date="2016-07" db="EMBL/GenBank/DDBJ databases">
        <title>Enhancement of antibiotic productionsby engineered nitrateutilization in actinobacteria.</title>
        <authorList>
            <person name="Meng S.C."/>
        </authorList>
    </citation>
    <scope>NUCLEOTIDE SEQUENCE [LARGE SCALE GENOMIC DNA]</scope>
    <source>
        <strain evidence="8 9">NRRL 2936</strain>
    </source>
</reference>
<dbReference type="InterPro" id="IPR009100">
    <property type="entry name" value="AcylCoA_DH/oxidase_NM_dom_sf"/>
</dbReference>
<dbReference type="KEGG" id="sls:SLINC_0275"/>
<dbReference type="GO" id="GO:0055088">
    <property type="term" value="P:lipid homeostasis"/>
    <property type="evidence" value="ECO:0007669"/>
    <property type="project" value="TreeGrafter"/>
</dbReference>
<sequence>MAMIMMWRAERSATFPGVSTSQLPGLSAPLATPDALKRLLFDAQAETHELWRRLFSTPAFSFREGLTHEQRTELSYRRLRWLNAAIPDVRALIRDPVALSTLHEWAGVADAGMATIASIHYNLFLGSLLDHDQGGRDLGPYLRMEKIGVFLTTEKGHGNDATNLETTATLDRDAGQFVLTTPTPAATKWMPNTSLIGGPKDAVVAARLMIDNRDHGVFLFLTPLSDASGRHLPGVDVRPLPETVSAPVDHCATSFHDVRLPLTALLQGPHGRLSPTGEFSSDRGNARKRFLRSVGRVTPGKLCMSAYSLGTMRHAMAVAVAYAHQRHTSDLTGGGKRVPLWAHRTHHAPLVEGLATTYAATLLQRRVVQQWSDVEQAGGGDAERQDAERMTAIAKSWITWSAREVMTTCRERCGAQGLALANGIAGQLVANEGTITAEGDNLVVRLVAAAEMLMGASVPRPHSAVPPGDRSLADPEHLHDLLADLERIRYARARTRVRLPGAPSPLARWNRASAAATSRVEAHAYRLAAEALADTAARSDDPQARLVLHDLHRLFVLGYVSRHSGELLAHGRLTADQVLRLPDEIEAAVDAIAPHALMLTEAFDVPEEVRQRHPMLRSEVPETAVLV</sequence>
<dbReference type="InterPro" id="IPR036250">
    <property type="entry name" value="AcylCo_DH-like_C"/>
</dbReference>
<feature type="domain" description="Acyl-CoA oxidase C-terminal" evidence="6">
    <location>
        <begin position="507"/>
        <end position="608"/>
    </location>
</feature>
<keyword evidence="4" id="KW-0274">FAD</keyword>
<dbReference type="PIRSF" id="PIRSF000168">
    <property type="entry name" value="Acyl-CoA_oxidase"/>
    <property type="match status" value="1"/>
</dbReference>
<dbReference type="EMBL" id="CP016438">
    <property type="protein sequence ID" value="ANS62499.1"/>
    <property type="molecule type" value="Genomic_DNA"/>
</dbReference>
<evidence type="ECO:0000259" key="6">
    <source>
        <dbReference type="Pfam" id="PF01756"/>
    </source>
</evidence>
<dbReference type="Pfam" id="PF22924">
    <property type="entry name" value="ACOX_C_alpha1"/>
    <property type="match status" value="1"/>
</dbReference>
<dbReference type="GO" id="GO:0033540">
    <property type="term" value="P:fatty acid beta-oxidation using acyl-CoA oxidase"/>
    <property type="evidence" value="ECO:0007669"/>
    <property type="project" value="TreeGrafter"/>
</dbReference>
<evidence type="ECO:0000313" key="9">
    <source>
        <dbReference type="Proteomes" id="UP000092598"/>
    </source>
</evidence>
<keyword evidence="3" id="KW-0285">Flavoprotein</keyword>
<dbReference type="AlphaFoldDB" id="A0A1B1M1F5"/>
<dbReference type="STRING" id="1915.SLINC_0275"/>
<dbReference type="GO" id="GO:0071949">
    <property type="term" value="F:FAD binding"/>
    <property type="evidence" value="ECO:0007669"/>
    <property type="project" value="InterPro"/>
</dbReference>
<gene>
    <name evidence="8" type="ORF">SLINC_0275</name>
</gene>
<dbReference type="PANTHER" id="PTHR10909:SF382">
    <property type="entry name" value="ACYL-COENZYME A OXIDASE"/>
    <property type="match status" value="1"/>
</dbReference>
<dbReference type="SUPFAM" id="SSF56645">
    <property type="entry name" value="Acyl-CoA dehydrogenase NM domain-like"/>
    <property type="match status" value="1"/>
</dbReference>
<dbReference type="InterPro" id="IPR002655">
    <property type="entry name" value="Acyl-CoA_oxidase_C"/>
</dbReference>
<feature type="domain" description="Acyl-CoA oxidase C-alpha1" evidence="7">
    <location>
        <begin position="302"/>
        <end position="449"/>
    </location>
</feature>
<evidence type="ECO:0000259" key="7">
    <source>
        <dbReference type="Pfam" id="PF22924"/>
    </source>
</evidence>
<dbReference type="InterPro" id="IPR055060">
    <property type="entry name" value="ACOX_C_alpha1"/>
</dbReference>
<protein>
    <submittedName>
        <fullName evidence="8">Putative acyl-CoA oxidase</fullName>
    </submittedName>
</protein>
<organism evidence="8 9">
    <name type="scientific">Streptomyces lincolnensis</name>
    <dbReference type="NCBI Taxonomy" id="1915"/>
    <lineage>
        <taxon>Bacteria</taxon>
        <taxon>Bacillati</taxon>
        <taxon>Actinomycetota</taxon>
        <taxon>Actinomycetes</taxon>
        <taxon>Kitasatosporales</taxon>
        <taxon>Streptomycetaceae</taxon>
        <taxon>Streptomyces</taxon>
    </lineage>
</organism>
<dbReference type="Gene3D" id="1.20.140.10">
    <property type="entry name" value="Butyryl-CoA Dehydrogenase, subunit A, domain 3"/>
    <property type="match status" value="2"/>
</dbReference>
<evidence type="ECO:0000256" key="4">
    <source>
        <dbReference type="ARBA" id="ARBA00022827"/>
    </source>
</evidence>
<comment type="similarity">
    <text evidence="2">Belongs to the acyl-CoA oxidase family.</text>
</comment>
<keyword evidence="5" id="KW-0560">Oxidoreductase</keyword>
<evidence type="ECO:0000256" key="3">
    <source>
        <dbReference type="ARBA" id="ARBA00022630"/>
    </source>
</evidence>